<dbReference type="Proteomes" id="UP000606115">
    <property type="component" value="Unassembled WGS sequence"/>
</dbReference>
<dbReference type="Gene3D" id="3.40.50.300">
    <property type="entry name" value="P-loop containing nucleotide triphosphate hydrolases"/>
    <property type="match status" value="1"/>
</dbReference>
<proteinExistence type="predicted"/>
<dbReference type="InterPro" id="IPR022300">
    <property type="entry name" value="PPK2-rel_1"/>
</dbReference>
<dbReference type="PIRSF" id="PIRSF028756">
    <property type="entry name" value="PPK2_prd"/>
    <property type="match status" value="1"/>
</dbReference>
<accession>A0ABQ2DRQ3</accession>
<organism evidence="4 5">
    <name type="scientific">Glutamicibacter ardleyensis</name>
    <dbReference type="NCBI Taxonomy" id="225894"/>
    <lineage>
        <taxon>Bacteria</taxon>
        <taxon>Bacillati</taxon>
        <taxon>Actinomycetota</taxon>
        <taxon>Actinomycetes</taxon>
        <taxon>Micrococcales</taxon>
        <taxon>Micrococcaceae</taxon>
        <taxon>Glutamicibacter</taxon>
    </lineage>
</organism>
<dbReference type="RefSeq" id="WP_188686861.1">
    <property type="nucleotide sequence ID" value="NZ_BMKX01000009.1"/>
</dbReference>
<dbReference type="InterPro" id="IPR016898">
    <property type="entry name" value="Polyphosphate_phosphotransfera"/>
</dbReference>
<dbReference type="GeneID" id="303305403"/>
<dbReference type="PANTHER" id="PTHR34383">
    <property type="entry name" value="POLYPHOSPHATE:AMP PHOSPHOTRANSFERASE-RELATED"/>
    <property type="match status" value="1"/>
</dbReference>
<evidence type="ECO:0000313" key="5">
    <source>
        <dbReference type="Proteomes" id="UP000606115"/>
    </source>
</evidence>
<dbReference type="SUPFAM" id="SSF52540">
    <property type="entry name" value="P-loop containing nucleoside triphosphate hydrolases"/>
    <property type="match status" value="1"/>
</dbReference>
<dbReference type="NCBIfam" id="TIGR03709">
    <property type="entry name" value="PPK2_rel_1"/>
    <property type="match status" value="1"/>
</dbReference>
<comment type="caution">
    <text evidence="4">The sequence shown here is derived from an EMBL/GenBank/DDBJ whole genome shotgun (WGS) entry which is preliminary data.</text>
</comment>
<dbReference type="InterPro" id="IPR022488">
    <property type="entry name" value="PPK2-related"/>
</dbReference>
<evidence type="ECO:0000313" key="4">
    <source>
        <dbReference type="EMBL" id="GGJ69730.1"/>
    </source>
</evidence>
<keyword evidence="5" id="KW-1185">Reference proteome</keyword>
<keyword evidence="1" id="KW-0808">Transferase</keyword>
<dbReference type="InterPro" id="IPR027417">
    <property type="entry name" value="P-loop_NTPase"/>
</dbReference>
<protein>
    <recommendedName>
        <fullName evidence="3">Polyphosphate kinase-2-related domain-containing protein</fullName>
    </recommendedName>
</protein>
<sequence>MSDYPQNLVQALRVVGEVDLSTRATKNPNWWPKDAPKNKKAAEQRMEAIAEELADLQERLFAAALHEELSDSLLLVLQGMDTSGKGGIVRHVMGMFDPQGVEHHAFKAPTKEELAHDFLWRVEKQLPNPGIIGVFDRSHYEDVLIHKVQKLSSEQEIEQRYPQILEFERRLQARSIHLHKVMLHISSEEQYERLSERLDRADKHWKYAPGDVDDRLLFDEYQRAYEVAIGRSATESAPWYVIPADQKWRARLCVAELLLQTLRGIDPQWPKADFDLEAERKRLDATK</sequence>
<dbReference type="PANTHER" id="PTHR34383:SF3">
    <property type="entry name" value="POLYPHOSPHATE:AMP PHOSPHOTRANSFERASE"/>
    <property type="match status" value="1"/>
</dbReference>
<keyword evidence="2" id="KW-0418">Kinase</keyword>
<evidence type="ECO:0000256" key="1">
    <source>
        <dbReference type="ARBA" id="ARBA00022679"/>
    </source>
</evidence>
<name>A0ABQ2DRQ3_9MICC</name>
<dbReference type="Pfam" id="PF03976">
    <property type="entry name" value="PPK2"/>
    <property type="match status" value="1"/>
</dbReference>
<evidence type="ECO:0000256" key="2">
    <source>
        <dbReference type="ARBA" id="ARBA00022777"/>
    </source>
</evidence>
<dbReference type="EMBL" id="BMKX01000009">
    <property type="protein sequence ID" value="GGJ69730.1"/>
    <property type="molecule type" value="Genomic_DNA"/>
</dbReference>
<feature type="domain" description="Polyphosphate kinase-2-related" evidence="3">
    <location>
        <begin position="38"/>
        <end position="264"/>
    </location>
</feature>
<reference evidence="5" key="1">
    <citation type="journal article" date="2019" name="Int. J. Syst. Evol. Microbiol.">
        <title>The Global Catalogue of Microorganisms (GCM) 10K type strain sequencing project: providing services to taxonomists for standard genome sequencing and annotation.</title>
        <authorList>
            <consortium name="The Broad Institute Genomics Platform"/>
            <consortium name="The Broad Institute Genome Sequencing Center for Infectious Disease"/>
            <person name="Wu L."/>
            <person name="Ma J."/>
        </authorList>
    </citation>
    <scope>NUCLEOTIDE SEQUENCE [LARGE SCALE GENOMIC DNA]</scope>
    <source>
        <strain evidence="5">CGMCC 1.3685</strain>
    </source>
</reference>
<evidence type="ECO:0000259" key="3">
    <source>
        <dbReference type="Pfam" id="PF03976"/>
    </source>
</evidence>
<gene>
    <name evidence="4" type="ORF">GCM10007173_30640</name>
</gene>